<evidence type="ECO:0000313" key="3">
    <source>
        <dbReference type="EMBL" id="MFD2630661.1"/>
    </source>
</evidence>
<name>A0ABW5Q5K4_9BACI</name>
<organism evidence="3 4">
    <name type="scientific">Oceanobacillus kapialis</name>
    <dbReference type="NCBI Taxonomy" id="481353"/>
    <lineage>
        <taxon>Bacteria</taxon>
        <taxon>Bacillati</taxon>
        <taxon>Bacillota</taxon>
        <taxon>Bacilli</taxon>
        <taxon>Bacillales</taxon>
        <taxon>Bacillaceae</taxon>
        <taxon>Oceanobacillus</taxon>
    </lineage>
</organism>
<feature type="transmembrane region" description="Helical" evidence="1">
    <location>
        <begin position="14"/>
        <end position="37"/>
    </location>
</feature>
<dbReference type="RefSeq" id="WP_379564128.1">
    <property type="nucleotide sequence ID" value="NZ_JBHUMX010000045.1"/>
</dbReference>
<gene>
    <name evidence="3" type="ORF">ACFSUN_17985</name>
</gene>
<feature type="domain" description="Cell wall elongation regulator TseB-like" evidence="2">
    <location>
        <begin position="51"/>
        <end position="94"/>
    </location>
</feature>
<dbReference type="Proteomes" id="UP001597451">
    <property type="component" value="Unassembled WGS sequence"/>
</dbReference>
<evidence type="ECO:0000259" key="2">
    <source>
        <dbReference type="Pfam" id="PF17881"/>
    </source>
</evidence>
<protein>
    <submittedName>
        <fullName evidence="3">DUF5590 domain-containing protein</fullName>
    </submittedName>
</protein>
<dbReference type="EMBL" id="JBHUMX010000045">
    <property type="protein sequence ID" value="MFD2630661.1"/>
    <property type="molecule type" value="Genomic_DNA"/>
</dbReference>
<accession>A0ABW5Q5K4</accession>
<evidence type="ECO:0000313" key="4">
    <source>
        <dbReference type="Proteomes" id="UP001597451"/>
    </source>
</evidence>
<dbReference type="Pfam" id="PF17881">
    <property type="entry name" value="TseB"/>
    <property type="match status" value="1"/>
</dbReference>
<evidence type="ECO:0000256" key="1">
    <source>
        <dbReference type="SAM" id="Phobius"/>
    </source>
</evidence>
<comment type="caution">
    <text evidence="3">The sequence shown here is derived from an EMBL/GenBank/DDBJ whole genome shotgun (WGS) entry which is preliminary data.</text>
</comment>
<sequence>MRIRQSSRYTRPRWLIWSLLLVGIVVIAVGIYAAFLYQDLNKSRTAGYDTTKEQVLSATSVTEVEKVVTFNGAESYHVVFGHTEENEGRLIFYPLKGNEKTLTTITEQEMISEDQMLQQWRNSCNDCELIKIVPGIIEEEVLWEITYRDAADRYVLDYYAIADGSQYEQYRLNQMFK</sequence>
<reference evidence="4" key="1">
    <citation type="journal article" date="2019" name="Int. J. Syst. Evol. Microbiol.">
        <title>The Global Catalogue of Microorganisms (GCM) 10K type strain sequencing project: providing services to taxonomists for standard genome sequencing and annotation.</title>
        <authorList>
            <consortium name="The Broad Institute Genomics Platform"/>
            <consortium name="The Broad Institute Genome Sequencing Center for Infectious Disease"/>
            <person name="Wu L."/>
            <person name="Ma J."/>
        </authorList>
    </citation>
    <scope>NUCLEOTIDE SEQUENCE [LARGE SCALE GENOMIC DNA]</scope>
    <source>
        <strain evidence="4">TISTR 1858</strain>
    </source>
</reference>
<proteinExistence type="predicted"/>
<keyword evidence="1" id="KW-0812">Transmembrane</keyword>
<dbReference type="SUPFAM" id="SSF54403">
    <property type="entry name" value="Cystatin/monellin"/>
    <property type="match status" value="2"/>
</dbReference>
<keyword evidence="1" id="KW-0472">Membrane</keyword>
<keyword evidence="1" id="KW-1133">Transmembrane helix</keyword>
<dbReference type="InterPro" id="IPR041401">
    <property type="entry name" value="TseB-like_dom"/>
</dbReference>
<dbReference type="InterPro" id="IPR046350">
    <property type="entry name" value="Cystatin_sf"/>
</dbReference>
<dbReference type="Gene3D" id="3.10.450.40">
    <property type="match status" value="2"/>
</dbReference>
<keyword evidence="4" id="KW-1185">Reference proteome</keyword>